<feature type="domain" description="F-box" evidence="1">
    <location>
        <begin position="25"/>
        <end position="75"/>
    </location>
</feature>
<sequence length="504" mass="56824">MSNLGHEIMIPSNNKRGKHRSQENGDRLSDLPDCVLLHILSYLNSIQAVQTCILSTRWKHLWKHIPTVKLHYLRNSPTVKRFDIFLSNMLALRDNSIALQALNLGRGLIEPQLLEKILNCVYSHNTHIHRLEISAISQSYPILSCVSSCKALTSLKLSLYNIGSRNYTETLFPTSLNLPLLTSLYLENFTFCGDEKGCAEPFSLFTKLNSLIIRHSKIKKAHILNISNETLVDLAMHYNSFNFAEIQLSTPSLCRFTFPDSLDQKICGTGLSCVKQVNINAPQNSYSMKHPFVLLGWLQDLANVESLKVTSITLQILSLVPNLLDVKLASLCNLKSLDIELRPLHGEFLLLLMKDDMLKKAIAKSHEEVAKLRKAFKAGLKLHPIPDGIVDFLRQNSPLAEVNITTKYKDCFNLKQVEEYVNGAKNTSYPQQFVVPASTASPSAALPSLHLCHAKKDTKRSGKIMSRMRNEIVGFKVKEKGESINVSDLRLWFPLGYVWIDGME</sequence>
<dbReference type="PROSITE" id="PS50181">
    <property type="entry name" value="FBOX"/>
    <property type="match status" value="1"/>
</dbReference>
<dbReference type="Proteomes" id="UP001058974">
    <property type="component" value="Chromosome 7"/>
</dbReference>
<name>A0A9D4ZXV8_PEA</name>
<dbReference type="InterPro" id="IPR053197">
    <property type="entry name" value="F-box_SCFL_complex_component"/>
</dbReference>
<dbReference type="InterPro" id="IPR036047">
    <property type="entry name" value="F-box-like_dom_sf"/>
</dbReference>
<dbReference type="SUPFAM" id="SSF81383">
    <property type="entry name" value="F-box domain"/>
    <property type="match status" value="1"/>
</dbReference>
<reference evidence="2 3" key="1">
    <citation type="journal article" date="2022" name="Nat. Genet.">
        <title>Improved pea reference genome and pan-genome highlight genomic features and evolutionary characteristics.</title>
        <authorList>
            <person name="Yang T."/>
            <person name="Liu R."/>
            <person name="Luo Y."/>
            <person name="Hu S."/>
            <person name="Wang D."/>
            <person name="Wang C."/>
            <person name="Pandey M.K."/>
            <person name="Ge S."/>
            <person name="Xu Q."/>
            <person name="Li N."/>
            <person name="Li G."/>
            <person name="Huang Y."/>
            <person name="Saxena R.K."/>
            <person name="Ji Y."/>
            <person name="Li M."/>
            <person name="Yan X."/>
            <person name="He Y."/>
            <person name="Liu Y."/>
            <person name="Wang X."/>
            <person name="Xiang C."/>
            <person name="Varshney R.K."/>
            <person name="Ding H."/>
            <person name="Gao S."/>
            <person name="Zong X."/>
        </authorList>
    </citation>
    <scope>NUCLEOTIDE SEQUENCE [LARGE SCALE GENOMIC DNA]</scope>
    <source>
        <strain evidence="2 3">cv. Zhongwan 6</strain>
    </source>
</reference>
<proteinExistence type="predicted"/>
<protein>
    <recommendedName>
        <fullName evidence="1">F-box domain-containing protein</fullName>
    </recommendedName>
</protein>
<dbReference type="PANTHER" id="PTHR34223:SF51">
    <property type="entry name" value="OS06G0556300 PROTEIN"/>
    <property type="match status" value="1"/>
</dbReference>
<dbReference type="Pfam" id="PF00646">
    <property type="entry name" value="F-box"/>
    <property type="match status" value="1"/>
</dbReference>
<evidence type="ECO:0000313" key="2">
    <source>
        <dbReference type="EMBL" id="KAI5386270.1"/>
    </source>
</evidence>
<comment type="caution">
    <text evidence="2">The sequence shown here is derived from an EMBL/GenBank/DDBJ whole genome shotgun (WGS) entry which is preliminary data.</text>
</comment>
<dbReference type="EMBL" id="JAMSHJ010000007">
    <property type="protein sequence ID" value="KAI5386270.1"/>
    <property type="molecule type" value="Genomic_DNA"/>
</dbReference>
<evidence type="ECO:0000313" key="3">
    <source>
        <dbReference type="Proteomes" id="UP001058974"/>
    </source>
</evidence>
<dbReference type="InterPro" id="IPR001810">
    <property type="entry name" value="F-box_dom"/>
</dbReference>
<keyword evidence="3" id="KW-1185">Reference proteome</keyword>
<evidence type="ECO:0000259" key="1">
    <source>
        <dbReference type="PROSITE" id="PS50181"/>
    </source>
</evidence>
<dbReference type="Gene3D" id="1.20.1280.50">
    <property type="match status" value="1"/>
</dbReference>
<dbReference type="AlphaFoldDB" id="A0A9D4ZXV8"/>
<accession>A0A9D4ZXV8</accession>
<dbReference type="InterPro" id="IPR053781">
    <property type="entry name" value="F-box_AtFBL13-like"/>
</dbReference>
<dbReference type="Gramene" id="Psat07G0271200-T1">
    <property type="protein sequence ID" value="KAI5386270.1"/>
    <property type="gene ID" value="KIW84_072712"/>
</dbReference>
<organism evidence="2 3">
    <name type="scientific">Pisum sativum</name>
    <name type="common">Garden pea</name>
    <name type="synonym">Lathyrus oleraceus</name>
    <dbReference type="NCBI Taxonomy" id="3888"/>
    <lineage>
        <taxon>Eukaryota</taxon>
        <taxon>Viridiplantae</taxon>
        <taxon>Streptophyta</taxon>
        <taxon>Embryophyta</taxon>
        <taxon>Tracheophyta</taxon>
        <taxon>Spermatophyta</taxon>
        <taxon>Magnoliopsida</taxon>
        <taxon>eudicotyledons</taxon>
        <taxon>Gunneridae</taxon>
        <taxon>Pentapetalae</taxon>
        <taxon>rosids</taxon>
        <taxon>fabids</taxon>
        <taxon>Fabales</taxon>
        <taxon>Fabaceae</taxon>
        <taxon>Papilionoideae</taxon>
        <taxon>50 kb inversion clade</taxon>
        <taxon>NPAAA clade</taxon>
        <taxon>Hologalegina</taxon>
        <taxon>IRL clade</taxon>
        <taxon>Fabeae</taxon>
        <taxon>Lathyrus</taxon>
    </lineage>
</organism>
<dbReference type="PANTHER" id="PTHR34223">
    <property type="entry name" value="OS11G0201299 PROTEIN"/>
    <property type="match status" value="1"/>
</dbReference>
<dbReference type="CDD" id="cd22160">
    <property type="entry name" value="F-box_AtFBL13-like"/>
    <property type="match status" value="1"/>
</dbReference>
<dbReference type="SMART" id="SM00256">
    <property type="entry name" value="FBOX"/>
    <property type="match status" value="1"/>
</dbReference>
<gene>
    <name evidence="2" type="ORF">KIW84_072712</name>
</gene>